<protein>
    <submittedName>
        <fullName evidence="1 2">Uncharacterized protein</fullName>
    </submittedName>
</protein>
<reference evidence="1 3" key="2">
    <citation type="journal article" date="2013" name="Nature">
        <title>Insights into bilaterian evolution from three spiralian genomes.</title>
        <authorList>
            <person name="Simakov O."/>
            <person name="Marletaz F."/>
            <person name="Cho S.J."/>
            <person name="Edsinger-Gonzales E."/>
            <person name="Havlak P."/>
            <person name="Hellsten U."/>
            <person name="Kuo D.H."/>
            <person name="Larsson T."/>
            <person name="Lv J."/>
            <person name="Arendt D."/>
            <person name="Savage R."/>
            <person name="Osoegawa K."/>
            <person name="de Jong P."/>
            <person name="Grimwood J."/>
            <person name="Chapman J.A."/>
            <person name="Shapiro H."/>
            <person name="Aerts A."/>
            <person name="Otillar R.P."/>
            <person name="Terry A.Y."/>
            <person name="Boore J.L."/>
            <person name="Grigoriev I.V."/>
            <person name="Lindberg D.R."/>
            <person name="Seaver E.C."/>
            <person name="Weisblat D.A."/>
            <person name="Putnam N.H."/>
            <person name="Rokhsar D.S."/>
        </authorList>
    </citation>
    <scope>NUCLEOTIDE SEQUENCE</scope>
    <source>
        <strain evidence="1 3">I ESC-2004</strain>
    </source>
</reference>
<evidence type="ECO:0000313" key="2">
    <source>
        <dbReference type="EnsemblMetazoa" id="CapteP203986"/>
    </source>
</evidence>
<dbReference type="EMBL" id="KB297594">
    <property type="protein sequence ID" value="ELU10328.1"/>
    <property type="molecule type" value="Genomic_DNA"/>
</dbReference>
<evidence type="ECO:0000313" key="3">
    <source>
        <dbReference type="Proteomes" id="UP000014760"/>
    </source>
</evidence>
<dbReference type="EnsemblMetazoa" id="CapteT203986">
    <property type="protein sequence ID" value="CapteP203986"/>
    <property type="gene ID" value="CapteG203986"/>
</dbReference>
<dbReference type="AlphaFoldDB" id="R7UUL0"/>
<sequence length="112" mass="12719">MSIAGIPSHERNLIIQLHWNQTATSVTVYDPFLTSAWLSDTYTQHPHSQDSVPDEKDQPWISRGVHEAAKELSQERCRTEECGARLDNLPSCSQCHLRPLCLQCNSITLEVF</sequence>
<dbReference type="HOGENOM" id="CLU_156079_0_0_1"/>
<reference evidence="3" key="1">
    <citation type="submission" date="2012-12" db="EMBL/GenBank/DDBJ databases">
        <authorList>
            <person name="Hellsten U."/>
            <person name="Grimwood J."/>
            <person name="Chapman J.A."/>
            <person name="Shapiro H."/>
            <person name="Aerts A."/>
            <person name="Otillar R.P."/>
            <person name="Terry A.Y."/>
            <person name="Boore J.L."/>
            <person name="Simakov O."/>
            <person name="Marletaz F."/>
            <person name="Cho S.-J."/>
            <person name="Edsinger-Gonzales E."/>
            <person name="Havlak P."/>
            <person name="Kuo D.-H."/>
            <person name="Larsson T."/>
            <person name="Lv J."/>
            <person name="Arendt D."/>
            <person name="Savage R."/>
            <person name="Osoegawa K."/>
            <person name="de Jong P."/>
            <person name="Lindberg D.R."/>
            <person name="Seaver E.C."/>
            <person name="Weisblat D.A."/>
            <person name="Putnam N.H."/>
            <person name="Grigoriev I.V."/>
            <person name="Rokhsar D.S."/>
        </authorList>
    </citation>
    <scope>NUCLEOTIDE SEQUENCE</scope>
    <source>
        <strain evidence="3">I ESC-2004</strain>
    </source>
</reference>
<dbReference type="EMBL" id="AMQN01006095">
    <property type="status" value="NOT_ANNOTATED_CDS"/>
    <property type="molecule type" value="Genomic_DNA"/>
</dbReference>
<proteinExistence type="predicted"/>
<organism evidence="1">
    <name type="scientific">Capitella teleta</name>
    <name type="common">Polychaete worm</name>
    <dbReference type="NCBI Taxonomy" id="283909"/>
    <lineage>
        <taxon>Eukaryota</taxon>
        <taxon>Metazoa</taxon>
        <taxon>Spiralia</taxon>
        <taxon>Lophotrochozoa</taxon>
        <taxon>Annelida</taxon>
        <taxon>Polychaeta</taxon>
        <taxon>Sedentaria</taxon>
        <taxon>Scolecida</taxon>
        <taxon>Capitellidae</taxon>
        <taxon>Capitella</taxon>
    </lineage>
</organism>
<reference evidence="2" key="3">
    <citation type="submission" date="2015-06" db="UniProtKB">
        <authorList>
            <consortium name="EnsemblMetazoa"/>
        </authorList>
    </citation>
    <scope>IDENTIFICATION</scope>
</reference>
<name>R7UUL0_CAPTE</name>
<accession>R7UUL0</accession>
<dbReference type="Proteomes" id="UP000014760">
    <property type="component" value="Unassembled WGS sequence"/>
</dbReference>
<gene>
    <name evidence="1" type="ORF">CAPTEDRAFT_203986</name>
</gene>
<keyword evidence="3" id="KW-1185">Reference proteome</keyword>
<evidence type="ECO:0000313" key="1">
    <source>
        <dbReference type="EMBL" id="ELU10328.1"/>
    </source>
</evidence>